<dbReference type="Pfam" id="PF03446">
    <property type="entry name" value="NAD_binding_2"/>
    <property type="match status" value="1"/>
</dbReference>
<dbReference type="InterPro" id="IPR036291">
    <property type="entry name" value="NAD(P)-bd_dom_sf"/>
</dbReference>
<comment type="caution">
    <text evidence="2">The sequence shown here is derived from an EMBL/GenBank/DDBJ whole genome shotgun (WGS) entry which is preliminary data.</text>
</comment>
<organism evidence="2 3">
    <name type="scientific">Saccharococcus thermophilus</name>
    <dbReference type="NCBI Taxonomy" id="29396"/>
    <lineage>
        <taxon>Bacteria</taxon>
        <taxon>Bacillati</taxon>
        <taxon>Bacillota</taxon>
        <taxon>Bacilli</taxon>
        <taxon>Bacillales</taxon>
        <taxon>Anoxybacillaceae</taxon>
        <taxon>Saccharococcus</taxon>
    </lineage>
</organism>
<dbReference type="Gene3D" id="3.40.50.720">
    <property type="entry name" value="NAD(P)-binding Rossmann-like Domain"/>
    <property type="match status" value="1"/>
</dbReference>
<evidence type="ECO:0000259" key="1">
    <source>
        <dbReference type="Pfam" id="PF03446"/>
    </source>
</evidence>
<dbReference type="EMBL" id="JAASRS010000001">
    <property type="protein sequence ID" value="NIK16218.1"/>
    <property type="molecule type" value="Genomic_DNA"/>
</dbReference>
<evidence type="ECO:0000313" key="3">
    <source>
        <dbReference type="Proteomes" id="UP000532769"/>
    </source>
</evidence>
<name>A0A846MKR7_9BACL</name>
<evidence type="ECO:0000313" key="2">
    <source>
        <dbReference type="EMBL" id="NIK16218.1"/>
    </source>
</evidence>
<protein>
    <submittedName>
        <fullName evidence="2">6-phosphogluconate dehydrogenase (Decarboxylating)</fullName>
    </submittedName>
</protein>
<gene>
    <name evidence="2" type="ORF">BDD39_002728</name>
</gene>
<feature type="domain" description="6-phosphogluconate dehydrogenase NADP-binding" evidence="1">
    <location>
        <begin position="2"/>
        <end position="43"/>
    </location>
</feature>
<dbReference type="AlphaFoldDB" id="A0A846MKR7"/>
<dbReference type="GO" id="GO:0050661">
    <property type="term" value="F:NADP binding"/>
    <property type="evidence" value="ECO:0007669"/>
    <property type="project" value="InterPro"/>
</dbReference>
<dbReference type="Proteomes" id="UP000532769">
    <property type="component" value="Unassembled WGS sequence"/>
</dbReference>
<dbReference type="SUPFAM" id="SSF51735">
    <property type="entry name" value="NAD(P)-binding Rossmann-fold domains"/>
    <property type="match status" value="1"/>
</dbReference>
<accession>A0A846MKR7</accession>
<proteinExistence type="predicted"/>
<reference evidence="2 3" key="1">
    <citation type="submission" date="2020-03" db="EMBL/GenBank/DDBJ databases">
        <title>Genomic Encyclopedia of Archaeal and Bacterial Type Strains, Phase II (KMG-II): from individual species to whole genera.</title>
        <authorList>
            <person name="Goeker M."/>
        </authorList>
    </citation>
    <scope>NUCLEOTIDE SEQUENCE [LARGE SCALE GENOMIC DNA]</scope>
    <source>
        <strain evidence="2 3">DSM 4749</strain>
    </source>
</reference>
<sequence>MRVGLIGLGKMGLNLGKNLIDHKHEVVAFDVNANAVEEIKKIRGQRRIQFKGARFIIRKPKNSLGDGSTYSC</sequence>
<dbReference type="InterPro" id="IPR006115">
    <property type="entry name" value="6PGDH_NADP-bd"/>
</dbReference>
<keyword evidence="3" id="KW-1185">Reference proteome</keyword>